<gene>
    <name evidence="1" type="ORF">PR048_005397</name>
</gene>
<reference evidence="1 2" key="1">
    <citation type="submission" date="2023-02" db="EMBL/GenBank/DDBJ databases">
        <title>LHISI_Scaffold_Assembly.</title>
        <authorList>
            <person name="Stuart O.P."/>
            <person name="Cleave R."/>
            <person name="Magrath M.J.L."/>
            <person name="Mikheyev A.S."/>
        </authorList>
    </citation>
    <scope>NUCLEOTIDE SEQUENCE [LARGE SCALE GENOMIC DNA]</scope>
    <source>
        <strain evidence="1">Daus_M_001</strain>
        <tissue evidence="1">Leg muscle</tissue>
    </source>
</reference>
<dbReference type="Proteomes" id="UP001159363">
    <property type="component" value="Chromosome 2"/>
</dbReference>
<organism evidence="1 2">
    <name type="scientific">Dryococelus australis</name>
    <dbReference type="NCBI Taxonomy" id="614101"/>
    <lineage>
        <taxon>Eukaryota</taxon>
        <taxon>Metazoa</taxon>
        <taxon>Ecdysozoa</taxon>
        <taxon>Arthropoda</taxon>
        <taxon>Hexapoda</taxon>
        <taxon>Insecta</taxon>
        <taxon>Pterygota</taxon>
        <taxon>Neoptera</taxon>
        <taxon>Polyneoptera</taxon>
        <taxon>Phasmatodea</taxon>
        <taxon>Verophasmatodea</taxon>
        <taxon>Anareolatae</taxon>
        <taxon>Phasmatidae</taxon>
        <taxon>Eurycanthinae</taxon>
        <taxon>Dryococelus</taxon>
    </lineage>
</organism>
<protein>
    <submittedName>
        <fullName evidence="1">Uncharacterized protein</fullName>
    </submittedName>
</protein>
<evidence type="ECO:0000313" key="1">
    <source>
        <dbReference type="EMBL" id="KAJ8892816.1"/>
    </source>
</evidence>
<accession>A0ABQ9I879</accession>
<sequence length="96" mass="11095">MQNFWHTLYGSHQQHCVLQRLILDTHWNKVSLHESNGKPCFPTLCKLEKAMLILPHSNAASISFRQMCSISQVILDHLSQHFLEQEIDGVLNTGLW</sequence>
<dbReference type="EMBL" id="JARBHB010000002">
    <property type="protein sequence ID" value="KAJ8892816.1"/>
    <property type="molecule type" value="Genomic_DNA"/>
</dbReference>
<evidence type="ECO:0000313" key="2">
    <source>
        <dbReference type="Proteomes" id="UP001159363"/>
    </source>
</evidence>
<name>A0ABQ9I879_9NEOP</name>
<keyword evidence="2" id="KW-1185">Reference proteome</keyword>
<comment type="caution">
    <text evidence="1">The sequence shown here is derived from an EMBL/GenBank/DDBJ whole genome shotgun (WGS) entry which is preliminary data.</text>
</comment>
<proteinExistence type="predicted"/>